<reference evidence="2 5" key="2">
    <citation type="submission" date="2016-11" db="EMBL/GenBank/DDBJ databases">
        <title>Genomic analysis of Caldithrix abyssi and proposal of a novel bacterial phylum Caldithrichaeota.</title>
        <authorList>
            <person name="Kublanov I."/>
            <person name="Sigalova O."/>
            <person name="Gavrilov S."/>
            <person name="Lebedinsky A."/>
            <person name="Ivanova N."/>
            <person name="Daum C."/>
            <person name="Reddy T."/>
            <person name="Klenk H.P."/>
            <person name="Goker M."/>
            <person name="Reva O."/>
            <person name="Miroshnichenko M."/>
            <person name="Kyprides N."/>
            <person name="Woyke T."/>
            <person name="Gelfand M."/>
        </authorList>
    </citation>
    <scope>NUCLEOTIDE SEQUENCE [LARGE SCALE GENOMIC DNA]</scope>
    <source>
        <strain evidence="2 5">LF13</strain>
    </source>
</reference>
<dbReference type="KEGG" id="caby:Cabys_715"/>
<dbReference type="eggNOG" id="COG1774">
    <property type="taxonomic scope" value="Bacteria"/>
</dbReference>
<dbReference type="STRING" id="880073.Cabys_715"/>
<protein>
    <submittedName>
        <fullName evidence="2">Cell fate regulator YaaT, PSP1 superfamily (Controls sporulation, competence, biofilm development)</fullName>
    </submittedName>
    <submittedName>
        <fullName evidence="3">PSP1 domain protein</fullName>
    </submittedName>
</protein>
<dbReference type="HOGENOM" id="CLU_033149_2_0_0"/>
<dbReference type="Pfam" id="PF04468">
    <property type="entry name" value="PSP1"/>
    <property type="match status" value="1"/>
</dbReference>
<name>H1XU76_CALAY</name>
<dbReference type="EMBL" id="CM001402">
    <property type="protein sequence ID" value="EHO41566.1"/>
    <property type="molecule type" value="Genomic_DNA"/>
</dbReference>
<dbReference type="Proteomes" id="UP000004671">
    <property type="component" value="Chromosome"/>
</dbReference>
<dbReference type="InterPro" id="IPR007557">
    <property type="entry name" value="PSP1_C"/>
</dbReference>
<dbReference type="Proteomes" id="UP000183868">
    <property type="component" value="Chromosome"/>
</dbReference>
<dbReference type="PANTHER" id="PTHR43830:SF3">
    <property type="entry name" value="PROTEIN PSP1"/>
    <property type="match status" value="1"/>
</dbReference>
<evidence type="ECO:0000313" key="4">
    <source>
        <dbReference type="Proteomes" id="UP000004671"/>
    </source>
</evidence>
<evidence type="ECO:0000313" key="3">
    <source>
        <dbReference type="EMBL" id="EHO41566.1"/>
    </source>
</evidence>
<dbReference type="PANTHER" id="PTHR43830">
    <property type="entry name" value="PROTEIN PSP1"/>
    <property type="match status" value="1"/>
</dbReference>
<sequence>MTPEIIEIEFKGNKRVPYFNPKEIKVKPGDYVIVEADKGIDLGRVNKIGRLVALTNIKGEPKNIIRKAVPEDLQKLKENRKKEAEAFVVGREKIKKHNLNMKLVDVEYQFDNNKLTFYFTSDKRVDFRALVRDLAAKYRTRIELRQIGVRDEARRLGGLGVCGKPLCCSCFMQEFEPVTTQYARLQNLPLNTCKLTGVCGRLKCCLVYEKAFYEENLQKYPHIDSKIQTVRGEAIVEKIDIFKELIYLRFKNEEEADAIPLEKFQQITRETYYAAAEL</sequence>
<keyword evidence="4" id="KW-1185">Reference proteome</keyword>
<accession>H1XU76</accession>
<organism evidence="3 4">
    <name type="scientific">Caldithrix abyssi DSM 13497</name>
    <dbReference type="NCBI Taxonomy" id="880073"/>
    <lineage>
        <taxon>Bacteria</taxon>
        <taxon>Pseudomonadati</taxon>
        <taxon>Calditrichota</taxon>
        <taxon>Calditrichia</taxon>
        <taxon>Calditrichales</taxon>
        <taxon>Calditrichaceae</taxon>
        <taxon>Caldithrix</taxon>
    </lineage>
</organism>
<dbReference type="InParanoid" id="H1XU76"/>
<dbReference type="PROSITE" id="PS51411">
    <property type="entry name" value="PSP1_C"/>
    <property type="match status" value="1"/>
</dbReference>
<reference evidence="3 4" key="1">
    <citation type="submission" date="2011-09" db="EMBL/GenBank/DDBJ databases">
        <title>The permanent draft genome of Caldithrix abyssi DSM 13497.</title>
        <authorList>
            <consortium name="US DOE Joint Genome Institute (JGI-PGF)"/>
            <person name="Lucas S."/>
            <person name="Han J."/>
            <person name="Lapidus A."/>
            <person name="Bruce D."/>
            <person name="Goodwin L."/>
            <person name="Pitluck S."/>
            <person name="Peters L."/>
            <person name="Kyrpides N."/>
            <person name="Mavromatis K."/>
            <person name="Ivanova N."/>
            <person name="Mikhailova N."/>
            <person name="Chertkov O."/>
            <person name="Detter J.C."/>
            <person name="Tapia R."/>
            <person name="Han C."/>
            <person name="Land M."/>
            <person name="Hauser L."/>
            <person name="Markowitz V."/>
            <person name="Cheng J.-F."/>
            <person name="Hugenholtz P."/>
            <person name="Woyke T."/>
            <person name="Wu D."/>
            <person name="Spring S."/>
            <person name="Brambilla E."/>
            <person name="Klenk H.-P."/>
            <person name="Eisen J.A."/>
        </authorList>
    </citation>
    <scope>NUCLEOTIDE SEQUENCE [LARGE SCALE GENOMIC DNA]</scope>
    <source>
        <strain evidence="3 4">DSM 13497</strain>
    </source>
</reference>
<evidence type="ECO:0000313" key="2">
    <source>
        <dbReference type="EMBL" id="APF17466.1"/>
    </source>
</evidence>
<dbReference type="EMBL" id="CP018099">
    <property type="protein sequence ID" value="APF17466.1"/>
    <property type="molecule type" value="Genomic_DNA"/>
</dbReference>
<dbReference type="InterPro" id="IPR047767">
    <property type="entry name" value="PSP1-like"/>
</dbReference>
<dbReference type="PaxDb" id="880073-Calab_1952"/>
<proteinExistence type="predicted"/>
<dbReference type="RefSeq" id="WP_006928727.1">
    <property type="nucleotide sequence ID" value="NZ_CM001402.1"/>
</dbReference>
<gene>
    <name evidence="2" type="ORF">Cabys_715</name>
    <name evidence="3" type="ORF">Calab_1952</name>
</gene>
<feature type="domain" description="PSP1 C-terminal" evidence="1">
    <location>
        <begin position="62"/>
        <end position="147"/>
    </location>
</feature>
<evidence type="ECO:0000313" key="5">
    <source>
        <dbReference type="Proteomes" id="UP000183868"/>
    </source>
</evidence>
<dbReference type="GO" id="GO:0005737">
    <property type="term" value="C:cytoplasm"/>
    <property type="evidence" value="ECO:0007669"/>
    <property type="project" value="TreeGrafter"/>
</dbReference>
<evidence type="ECO:0000259" key="1">
    <source>
        <dbReference type="PROSITE" id="PS51411"/>
    </source>
</evidence>
<dbReference type="AlphaFoldDB" id="H1XU76"/>
<dbReference type="NCBIfam" id="NF041131">
    <property type="entry name" value="RicT_YaaT_fam"/>
    <property type="match status" value="1"/>
</dbReference>